<evidence type="ECO:0000256" key="1">
    <source>
        <dbReference type="SAM" id="SignalP"/>
    </source>
</evidence>
<sequence length="168" mass="16540">MKLSNSVKSVLSGVGLSVLALGLASTSAIAATTTATFGVTATVQATCLVSATPLAFGTYTGAVANSTSSVSVTCTNTTPYNVGLSAGLATGATVTTRQMTGPASALLNYALFSDSARTLNWGQTIATDTVAGTGNGSAQAITVYGQAAAGQYVAPGDYSDTITATITY</sequence>
<name>A0AAU7DAX1_9BACT</name>
<dbReference type="Pfam" id="PF05229">
    <property type="entry name" value="SCPU"/>
    <property type="match status" value="1"/>
</dbReference>
<gene>
    <name evidence="3" type="ORF">P8936_06410</name>
</gene>
<keyword evidence="1" id="KW-0732">Signal</keyword>
<proteinExistence type="predicted"/>
<dbReference type="AlphaFoldDB" id="A0AAU7DAX1"/>
<feature type="chain" id="PRO_5043739203" evidence="1">
    <location>
        <begin position="31"/>
        <end position="168"/>
    </location>
</feature>
<protein>
    <submittedName>
        <fullName evidence="3">Spore coat U domain-containing protein</fullName>
    </submittedName>
</protein>
<organism evidence="3">
    <name type="scientific">Edaphobacter paludis</name>
    <dbReference type="NCBI Taxonomy" id="3035702"/>
    <lineage>
        <taxon>Bacteria</taxon>
        <taxon>Pseudomonadati</taxon>
        <taxon>Acidobacteriota</taxon>
        <taxon>Terriglobia</taxon>
        <taxon>Terriglobales</taxon>
        <taxon>Acidobacteriaceae</taxon>
        <taxon>Edaphobacter</taxon>
    </lineage>
</organism>
<dbReference type="InterPro" id="IPR007893">
    <property type="entry name" value="Spore_coat_U/FanG"/>
</dbReference>
<dbReference type="PANTHER" id="PTHR37089:SF4">
    <property type="entry name" value="EXPORTED PROTEIN"/>
    <property type="match status" value="1"/>
</dbReference>
<reference evidence="3" key="1">
    <citation type="submission" date="2023-03" db="EMBL/GenBank/DDBJ databases">
        <title>Edaphobacter sp.</title>
        <authorList>
            <person name="Huber K.J."/>
            <person name="Papendorf J."/>
            <person name="Pilke C."/>
            <person name="Bunk B."/>
            <person name="Sproeer C."/>
            <person name="Pester M."/>
        </authorList>
    </citation>
    <scope>NUCLEOTIDE SEQUENCE</scope>
    <source>
        <strain evidence="3">DSM 109920</strain>
    </source>
</reference>
<feature type="domain" description="Spore coat protein U/FanG" evidence="2">
    <location>
        <begin position="33"/>
        <end position="165"/>
    </location>
</feature>
<feature type="signal peptide" evidence="1">
    <location>
        <begin position="1"/>
        <end position="30"/>
    </location>
</feature>
<evidence type="ECO:0000259" key="2">
    <source>
        <dbReference type="Pfam" id="PF05229"/>
    </source>
</evidence>
<dbReference type="EMBL" id="CP121195">
    <property type="protein sequence ID" value="XBH14785.1"/>
    <property type="molecule type" value="Genomic_DNA"/>
</dbReference>
<dbReference type="PANTHER" id="PTHR37089">
    <property type="entry name" value="PROTEIN U-RELATED"/>
    <property type="match status" value="1"/>
</dbReference>
<dbReference type="RefSeq" id="WP_348270058.1">
    <property type="nucleotide sequence ID" value="NZ_CP121195.1"/>
</dbReference>
<accession>A0AAU7DAX1</accession>
<dbReference type="InterPro" id="IPR053167">
    <property type="entry name" value="Spore_coat_component"/>
</dbReference>
<dbReference type="SMART" id="SM00972">
    <property type="entry name" value="SCPU"/>
    <property type="match status" value="1"/>
</dbReference>
<evidence type="ECO:0000313" key="3">
    <source>
        <dbReference type="EMBL" id="XBH14785.1"/>
    </source>
</evidence>